<evidence type="ECO:0000313" key="2">
    <source>
        <dbReference type="Proteomes" id="UP001311915"/>
    </source>
</evidence>
<evidence type="ECO:0000313" key="1">
    <source>
        <dbReference type="EMBL" id="KAK4727862.1"/>
    </source>
</evidence>
<name>A0AAV9LRG0_9SOLN</name>
<reference evidence="1 2" key="1">
    <citation type="submission" date="2023-10" db="EMBL/GenBank/DDBJ databases">
        <title>Genome-Wide Identification Analysis in wild type Solanum Pinnatisectum Reveals Some Genes Defensing Phytophthora Infestans.</title>
        <authorList>
            <person name="Sun C."/>
        </authorList>
    </citation>
    <scope>NUCLEOTIDE SEQUENCE [LARGE SCALE GENOMIC DNA]</scope>
    <source>
        <strain evidence="1">LQN</strain>
        <tissue evidence="1">Leaf</tissue>
    </source>
</reference>
<proteinExistence type="predicted"/>
<dbReference type="AlphaFoldDB" id="A0AAV9LRG0"/>
<gene>
    <name evidence="1" type="ORF">R3W88_032779</name>
</gene>
<sequence>MPRLQTNVPNQIQRVPEFPLVNTNNTFGSSTQQQLHHLQLQVQPNYLNTFLSAQTVIWNNGSRKSIYWEH</sequence>
<keyword evidence="2" id="KW-1185">Reference proteome</keyword>
<dbReference type="Proteomes" id="UP001311915">
    <property type="component" value="Unassembled WGS sequence"/>
</dbReference>
<accession>A0AAV9LRG0</accession>
<protein>
    <submittedName>
        <fullName evidence="1">Uncharacterized protein</fullName>
    </submittedName>
</protein>
<comment type="caution">
    <text evidence="1">The sequence shown here is derived from an EMBL/GenBank/DDBJ whole genome shotgun (WGS) entry which is preliminary data.</text>
</comment>
<organism evidence="1 2">
    <name type="scientific">Solanum pinnatisectum</name>
    <name type="common">tansyleaf nightshade</name>
    <dbReference type="NCBI Taxonomy" id="50273"/>
    <lineage>
        <taxon>Eukaryota</taxon>
        <taxon>Viridiplantae</taxon>
        <taxon>Streptophyta</taxon>
        <taxon>Embryophyta</taxon>
        <taxon>Tracheophyta</taxon>
        <taxon>Spermatophyta</taxon>
        <taxon>Magnoliopsida</taxon>
        <taxon>eudicotyledons</taxon>
        <taxon>Gunneridae</taxon>
        <taxon>Pentapetalae</taxon>
        <taxon>asterids</taxon>
        <taxon>lamiids</taxon>
        <taxon>Solanales</taxon>
        <taxon>Solanaceae</taxon>
        <taxon>Solanoideae</taxon>
        <taxon>Solaneae</taxon>
        <taxon>Solanum</taxon>
    </lineage>
</organism>
<dbReference type="EMBL" id="JAWPEI010000005">
    <property type="protein sequence ID" value="KAK4727862.1"/>
    <property type="molecule type" value="Genomic_DNA"/>
</dbReference>